<feature type="transmembrane region" description="Helical" evidence="6">
    <location>
        <begin position="20"/>
        <end position="46"/>
    </location>
</feature>
<dbReference type="EMBL" id="JACHLD010000003">
    <property type="protein sequence ID" value="MBB4802513.1"/>
    <property type="molecule type" value="Genomic_DNA"/>
</dbReference>
<keyword evidence="3 6" id="KW-0812">Transmembrane</keyword>
<evidence type="ECO:0000256" key="2">
    <source>
        <dbReference type="ARBA" id="ARBA00022475"/>
    </source>
</evidence>
<feature type="transmembrane region" description="Helical" evidence="6">
    <location>
        <begin position="107"/>
        <end position="124"/>
    </location>
</feature>
<evidence type="ECO:0000256" key="1">
    <source>
        <dbReference type="ARBA" id="ARBA00004651"/>
    </source>
</evidence>
<reference evidence="7 8" key="1">
    <citation type="submission" date="2020-08" db="EMBL/GenBank/DDBJ databases">
        <title>Functional genomics of gut bacteria from endangered species of beetles.</title>
        <authorList>
            <person name="Carlos-Shanley C."/>
        </authorList>
    </citation>
    <scope>NUCLEOTIDE SEQUENCE [LARGE SCALE GENOMIC DNA]</scope>
    <source>
        <strain evidence="7 8">S00142</strain>
    </source>
</reference>
<dbReference type="RefSeq" id="WP_184162503.1">
    <property type="nucleotide sequence ID" value="NZ_JACHLD010000003.1"/>
</dbReference>
<keyword evidence="8" id="KW-1185">Reference proteome</keyword>
<evidence type="ECO:0000313" key="7">
    <source>
        <dbReference type="EMBL" id="MBB4802513.1"/>
    </source>
</evidence>
<evidence type="ECO:0000256" key="6">
    <source>
        <dbReference type="SAM" id="Phobius"/>
    </source>
</evidence>
<evidence type="ECO:0000256" key="5">
    <source>
        <dbReference type="ARBA" id="ARBA00023136"/>
    </source>
</evidence>
<feature type="transmembrane region" description="Helical" evidence="6">
    <location>
        <begin position="406"/>
        <end position="427"/>
    </location>
</feature>
<name>A0A7W7IYA1_9FLAO</name>
<dbReference type="PANTHER" id="PTHR30250">
    <property type="entry name" value="PST FAMILY PREDICTED COLANIC ACID TRANSPORTER"/>
    <property type="match status" value="1"/>
</dbReference>
<proteinExistence type="predicted"/>
<feature type="transmembrane region" description="Helical" evidence="6">
    <location>
        <begin position="178"/>
        <end position="200"/>
    </location>
</feature>
<protein>
    <submittedName>
        <fullName evidence="7">O-antigen/teichoic acid export membrane protein</fullName>
    </submittedName>
</protein>
<evidence type="ECO:0000256" key="3">
    <source>
        <dbReference type="ARBA" id="ARBA00022692"/>
    </source>
</evidence>
<dbReference type="GO" id="GO:0005886">
    <property type="term" value="C:plasma membrane"/>
    <property type="evidence" value="ECO:0007669"/>
    <property type="project" value="UniProtKB-SubCell"/>
</dbReference>
<feature type="transmembrane region" description="Helical" evidence="6">
    <location>
        <begin position="303"/>
        <end position="327"/>
    </location>
</feature>
<dbReference type="AlphaFoldDB" id="A0A7W7IYA1"/>
<keyword evidence="5 6" id="KW-0472">Membrane</keyword>
<sequence>MSWSLNRIKQHQHYDRGINFIKLISIVGSTEVILKLVGFVSGILIVRMLPIQEYALYTLANTMLGTLVMFTDSGISNGVMAFSGKVWKDPKKLGIVLATGLDLRKKFAFIALVVATPIIIYLLLKNNASWLSAILILLSLIPAFYAALSDSLLEITPKLHQDISTLQKNQLRIGFGRLLLTVLTIFIFPWTAVIILASGIPQIYGNYRLKIINKKFVDANQKPDPKIRKEILKIVTKILPNIIFYALSGQIVIWILSVFGNSTDLASIGALGRFATLMAFFTTISGTLFLPRFSRLEENKDTLLKYFLFFQLVLFLAAGFILLITFLFPNQMLWLLGTSYSSLSSELFLIMLSNCIGLITAMAGNLIGSRGHFLNPIFVIGLNLGAVVMAYFIWDLTTLRGILYYSIFYQTISLIVNYIFSLWVILFSKKKIEE</sequence>
<feature type="transmembrane region" description="Helical" evidence="6">
    <location>
        <begin position="271"/>
        <end position="291"/>
    </location>
</feature>
<dbReference type="Proteomes" id="UP000561681">
    <property type="component" value="Unassembled WGS sequence"/>
</dbReference>
<comment type="subcellular location">
    <subcellularLocation>
        <location evidence="1">Cell membrane</location>
        <topology evidence="1">Multi-pass membrane protein</topology>
    </subcellularLocation>
</comment>
<evidence type="ECO:0000313" key="8">
    <source>
        <dbReference type="Proteomes" id="UP000561681"/>
    </source>
</evidence>
<feature type="transmembrane region" description="Helical" evidence="6">
    <location>
        <begin position="347"/>
        <end position="366"/>
    </location>
</feature>
<organism evidence="7 8">
    <name type="scientific">Flavobacterium nitrogenifigens</name>
    <dbReference type="NCBI Taxonomy" id="1617283"/>
    <lineage>
        <taxon>Bacteria</taxon>
        <taxon>Pseudomonadati</taxon>
        <taxon>Bacteroidota</taxon>
        <taxon>Flavobacteriia</taxon>
        <taxon>Flavobacteriales</taxon>
        <taxon>Flavobacteriaceae</taxon>
        <taxon>Flavobacterium</taxon>
    </lineage>
</organism>
<dbReference type="InterPro" id="IPR050833">
    <property type="entry name" value="Poly_Biosynth_Transport"/>
</dbReference>
<keyword evidence="2" id="KW-1003">Cell membrane</keyword>
<feature type="transmembrane region" description="Helical" evidence="6">
    <location>
        <begin position="131"/>
        <end position="148"/>
    </location>
</feature>
<feature type="transmembrane region" description="Helical" evidence="6">
    <location>
        <begin position="373"/>
        <end position="394"/>
    </location>
</feature>
<comment type="caution">
    <text evidence="7">The sequence shown here is derived from an EMBL/GenBank/DDBJ whole genome shotgun (WGS) entry which is preliminary data.</text>
</comment>
<dbReference type="PANTHER" id="PTHR30250:SF11">
    <property type="entry name" value="O-ANTIGEN TRANSPORTER-RELATED"/>
    <property type="match status" value="1"/>
</dbReference>
<accession>A0A7W7IYA1</accession>
<feature type="transmembrane region" description="Helical" evidence="6">
    <location>
        <begin position="238"/>
        <end position="259"/>
    </location>
</feature>
<evidence type="ECO:0000256" key="4">
    <source>
        <dbReference type="ARBA" id="ARBA00022989"/>
    </source>
</evidence>
<keyword evidence="4 6" id="KW-1133">Transmembrane helix</keyword>
<gene>
    <name evidence="7" type="ORF">HNP37_002586</name>
</gene>